<comment type="caution">
    <text evidence="1">The sequence shown here is derived from an EMBL/GenBank/DDBJ whole genome shotgun (WGS) entry which is preliminary data.</text>
</comment>
<organism evidence="1 2">
    <name type="scientific">Racocetra persica</name>
    <dbReference type="NCBI Taxonomy" id="160502"/>
    <lineage>
        <taxon>Eukaryota</taxon>
        <taxon>Fungi</taxon>
        <taxon>Fungi incertae sedis</taxon>
        <taxon>Mucoromycota</taxon>
        <taxon>Glomeromycotina</taxon>
        <taxon>Glomeromycetes</taxon>
        <taxon>Diversisporales</taxon>
        <taxon>Gigasporaceae</taxon>
        <taxon>Racocetra</taxon>
    </lineage>
</organism>
<gene>
    <name evidence="1" type="ORF">RPERSI_LOCUS25987</name>
</gene>
<proteinExistence type="predicted"/>
<sequence length="316" mass="35302">VGTESYSVFYRVDIMSRGDAGYMSYDSVYGLKSDGSSRDNYDNFGAYNEYVEDGQSMKISGHDDNFNKRDHYEHAYYTTSNDSANIDHISNYKQRIYAHSPSSSLNENLTQIPSSDHIENGILLGSHQRVTQRSTAKNGNTLRSPAFPPPLPQYSPRLSPTRQPNNISPTYNTSPTYKPPPSPTFKPPPSPTFKPPPSPTFKPSSSPTFKPLSSPRVYPRDSSLKGNGNNVAPVNSRDRNNHSSLPAMTNRQRQQHFNQRSNTHDGQIQLPPPIQLINSQDSPNPDDAISPYDVFDLISHYSDNTDSSEKTENPSN</sequence>
<feature type="non-terminal residue" evidence="1">
    <location>
        <position position="1"/>
    </location>
</feature>
<dbReference type="EMBL" id="CAJVQC010087321">
    <property type="protein sequence ID" value="CAG8823257.1"/>
    <property type="molecule type" value="Genomic_DNA"/>
</dbReference>
<accession>A0ACA9S5H5</accession>
<keyword evidence="2" id="KW-1185">Reference proteome</keyword>
<name>A0ACA9S5H5_9GLOM</name>
<evidence type="ECO:0000313" key="1">
    <source>
        <dbReference type="EMBL" id="CAG8823257.1"/>
    </source>
</evidence>
<feature type="non-terminal residue" evidence="1">
    <location>
        <position position="316"/>
    </location>
</feature>
<protein>
    <submittedName>
        <fullName evidence="1">15092_t:CDS:1</fullName>
    </submittedName>
</protein>
<dbReference type="Proteomes" id="UP000789920">
    <property type="component" value="Unassembled WGS sequence"/>
</dbReference>
<reference evidence="1" key="1">
    <citation type="submission" date="2021-06" db="EMBL/GenBank/DDBJ databases">
        <authorList>
            <person name="Kallberg Y."/>
            <person name="Tangrot J."/>
            <person name="Rosling A."/>
        </authorList>
    </citation>
    <scope>NUCLEOTIDE SEQUENCE</scope>
    <source>
        <strain evidence="1">MA461A</strain>
    </source>
</reference>
<evidence type="ECO:0000313" key="2">
    <source>
        <dbReference type="Proteomes" id="UP000789920"/>
    </source>
</evidence>